<dbReference type="EMBL" id="QBLH01001127">
    <property type="protein sequence ID" value="TGZ52980.1"/>
    <property type="molecule type" value="Genomic_DNA"/>
</dbReference>
<evidence type="ECO:0000313" key="2">
    <source>
        <dbReference type="EMBL" id="TGZ52980.1"/>
    </source>
</evidence>
<feature type="region of interest" description="Disordered" evidence="1">
    <location>
        <begin position="117"/>
        <end position="144"/>
    </location>
</feature>
<keyword evidence="3" id="KW-1185">Reference proteome</keyword>
<accession>A0A4S2KT45</accession>
<gene>
    <name evidence="2" type="ORF">DBV15_00606</name>
</gene>
<proteinExistence type="predicted"/>
<name>A0A4S2KT45_9HYME</name>
<evidence type="ECO:0000313" key="3">
    <source>
        <dbReference type="Proteomes" id="UP000310200"/>
    </source>
</evidence>
<evidence type="ECO:0000256" key="1">
    <source>
        <dbReference type="SAM" id="MobiDB-lite"/>
    </source>
</evidence>
<dbReference type="AlphaFoldDB" id="A0A4S2KT45"/>
<feature type="compositionally biased region" description="Basic and acidic residues" evidence="1">
    <location>
        <begin position="120"/>
        <end position="136"/>
    </location>
</feature>
<reference evidence="2 3" key="1">
    <citation type="journal article" date="2019" name="Philos. Trans. R. Soc. Lond., B, Biol. Sci.">
        <title>Ant behaviour and brain gene expression of defending hosts depend on the ecological success of the intruding social parasite.</title>
        <authorList>
            <person name="Kaur R."/>
            <person name="Stoldt M."/>
            <person name="Jongepier E."/>
            <person name="Feldmeyer B."/>
            <person name="Menzel F."/>
            <person name="Bornberg-Bauer E."/>
            <person name="Foitzik S."/>
        </authorList>
    </citation>
    <scope>NUCLEOTIDE SEQUENCE [LARGE SCALE GENOMIC DNA]</scope>
    <source>
        <tissue evidence="2">Whole body</tissue>
    </source>
</reference>
<comment type="caution">
    <text evidence="2">The sequence shown here is derived from an EMBL/GenBank/DDBJ whole genome shotgun (WGS) entry which is preliminary data.</text>
</comment>
<protein>
    <submittedName>
        <fullName evidence="2">Uncharacterized protein</fullName>
    </submittedName>
</protein>
<organism evidence="2 3">
    <name type="scientific">Temnothorax longispinosus</name>
    <dbReference type="NCBI Taxonomy" id="300112"/>
    <lineage>
        <taxon>Eukaryota</taxon>
        <taxon>Metazoa</taxon>
        <taxon>Ecdysozoa</taxon>
        <taxon>Arthropoda</taxon>
        <taxon>Hexapoda</taxon>
        <taxon>Insecta</taxon>
        <taxon>Pterygota</taxon>
        <taxon>Neoptera</taxon>
        <taxon>Endopterygota</taxon>
        <taxon>Hymenoptera</taxon>
        <taxon>Apocrita</taxon>
        <taxon>Aculeata</taxon>
        <taxon>Formicoidea</taxon>
        <taxon>Formicidae</taxon>
        <taxon>Myrmicinae</taxon>
        <taxon>Temnothorax</taxon>
    </lineage>
</organism>
<dbReference type="Proteomes" id="UP000310200">
    <property type="component" value="Unassembled WGS sequence"/>
</dbReference>
<sequence length="144" mass="16154">MQNSYANLKRQKRFTIGHNFNPNRCIANVASVTEGFLPSHQSVVTQEGTFKDHAIYNARAARVWPYFRRNFNPGASQIVSAFRAECRNFSFARRGFRTGGGGGRYGGEGWRRIAVTSSEHGGRRARMEDGERRIEAPGDLGNQT</sequence>